<comment type="similarity">
    <text evidence="2">Belongs to the glycosyl hydrolase 20 family.</text>
</comment>
<dbReference type="SUPFAM" id="SSF51445">
    <property type="entry name" value="(Trans)glycosidases"/>
    <property type="match status" value="1"/>
</dbReference>
<dbReference type="PANTHER" id="PTHR22600">
    <property type="entry name" value="BETA-HEXOSAMINIDASE"/>
    <property type="match status" value="1"/>
</dbReference>
<keyword evidence="10" id="KW-1185">Reference proteome</keyword>
<dbReference type="SUPFAM" id="SSF55545">
    <property type="entry name" value="beta-N-acetylhexosaminidase-like domain"/>
    <property type="match status" value="1"/>
</dbReference>
<comment type="catalytic activity">
    <reaction evidence="1">
        <text>Hydrolysis of terminal non-reducing N-acetyl-D-hexosamine residues in N-acetyl-beta-D-hexosaminides.</text>
        <dbReference type="EC" id="3.2.1.52"/>
    </reaction>
</comment>
<evidence type="ECO:0000256" key="6">
    <source>
        <dbReference type="SAM" id="MobiDB-lite"/>
    </source>
</evidence>
<dbReference type="InterPro" id="IPR015882">
    <property type="entry name" value="HEX_bac_N"/>
</dbReference>
<accession>A0ABP4IFY1</accession>
<feature type="region of interest" description="Disordered" evidence="6">
    <location>
        <begin position="37"/>
        <end position="59"/>
    </location>
</feature>
<feature type="domain" description="Beta-hexosaminidase bacterial type N-terminal" evidence="8">
    <location>
        <begin position="60"/>
        <end position="206"/>
    </location>
</feature>
<dbReference type="EC" id="3.2.1.52" evidence="3"/>
<evidence type="ECO:0000256" key="3">
    <source>
        <dbReference type="ARBA" id="ARBA00012663"/>
    </source>
</evidence>
<comment type="caution">
    <text evidence="9">The sequence shown here is derived from an EMBL/GenBank/DDBJ whole genome shotgun (WGS) entry which is preliminary data.</text>
</comment>
<dbReference type="Gene3D" id="3.20.20.80">
    <property type="entry name" value="Glycosidases"/>
    <property type="match status" value="1"/>
</dbReference>
<dbReference type="Pfam" id="PF02838">
    <property type="entry name" value="Glyco_hydro_20b"/>
    <property type="match status" value="1"/>
</dbReference>
<evidence type="ECO:0000313" key="9">
    <source>
        <dbReference type="EMBL" id="GAA1387230.1"/>
    </source>
</evidence>
<name>A0ABP4IFY1_9ACTN</name>
<dbReference type="Pfam" id="PF00728">
    <property type="entry name" value="Glyco_hydro_20"/>
    <property type="match status" value="1"/>
</dbReference>
<dbReference type="InterPro" id="IPR015883">
    <property type="entry name" value="Glyco_hydro_20_cat"/>
</dbReference>
<dbReference type="PANTHER" id="PTHR22600:SF57">
    <property type="entry name" value="BETA-N-ACETYLHEXOSAMINIDASE"/>
    <property type="match status" value="1"/>
</dbReference>
<dbReference type="Proteomes" id="UP001499863">
    <property type="component" value="Unassembled WGS sequence"/>
</dbReference>
<dbReference type="CDD" id="cd06568">
    <property type="entry name" value="GH20_SpHex_like"/>
    <property type="match status" value="1"/>
</dbReference>
<keyword evidence="5" id="KW-0326">Glycosidase</keyword>
<evidence type="ECO:0000259" key="8">
    <source>
        <dbReference type="Pfam" id="PF02838"/>
    </source>
</evidence>
<proteinExistence type="inferred from homology"/>
<evidence type="ECO:0000259" key="7">
    <source>
        <dbReference type="Pfam" id="PF00728"/>
    </source>
</evidence>
<keyword evidence="4" id="KW-0378">Hydrolase</keyword>
<evidence type="ECO:0000256" key="1">
    <source>
        <dbReference type="ARBA" id="ARBA00001231"/>
    </source>
</evidence>
<dbReference type="EMBL" id="BAAAKJ010000056">
    <property type="protein sequence ID" value="GAA1387230.1"/>
    <property type="molecule type" value="Genomic_DNA"/>
</dbReference>
<evidence type="ECO:0000256" key="2">
    <source>
        <dbReference type="ARBA" id="ARBA00006285"/>
    </source>
</evidence>
<dbReference type="PRINTS" id="PR00738">
    <property type="entry name" value="GLHYDRLASE20"/>
</dbReference>
<evidence type="ECO:0000313" key="10">
    <source>
        <dbReference type="Proteomes" id="UP001499863"/>
    </source>
</evidence>
<dbReference type="InterPro" id="IPR017853">
    <property type="entry name" value="GH"/>
</dbReference>
<dbReference type="Gene3D" id="3.30.379.10">
    <property type="entry name" value="Chitobiase/beta-hexosaminidase domain 2-like"/>
    <property type="match status" value="1"/>
</dbReference>
<evidence type="ECO:0000256" key="4">
    <source>
        <dbReference type="ARBA" id="ARBA00022801"/>
    </source>
</evidence>
<dbReference type="InterPro" id="IPR029018">
    <property type="entry name" value="Hex-like_dom2"/>
</dbReference>
<protein>
    <recommendedName>
        <fullName evidence="3">beta-N-acetylhexosaminidase</fullName>
        <ecNumber evidence="3">3.2.1.52</ecNumber>
    </recommendedName>
</protein>
<dbReference type="InterPro" id="IPR025705">
    <property type="entry name" value="Beta_hexosaminidase_sua/sub"/>
</dbReference>
<sequence>MPIRTAGLSARTRRVLVLAVVLLLAAVGFGVQRAIGGEDADQGGPGGTGAVPAGPRTADRIVPVPHSVTAGSGPGYRLTERTVVRTVAGTEAVERQAGEVRRVAEQLAEALRRPTGLPLPLADEASAAAGAEGISLLLDPALPEETGTEGYRLTADATGVRITARTPEGLFRGTQTLRQLLPPQIESPRAVTGGPDWTVAPVTVEDRPRYGYRGAMLDVTRHFFTPAEVKGFIDRLALYKLNHLHLHLSDDQGWRIEVPSRPALTTVGAVSEVDGTPGGFYTAADYQEIVRYAQQRYLTVVPEIDLPGHSNAILASYPELDCTRSARPWPYTGIEVGFSTLCPTGDAVFSFTQDVITELARITPGPYLHIGGDEVKNISPAEYAAFVKRVNDQVLAAGKTPVGWNQTAPGGVGVLQFWDGRSGRDAELIEAAERGAKVIMSPSGRTYLDMKYERGYPLGLVWAGTIDVWTAYSWDPDTLLPLPGGSVLGVEAPLWTETLDTPEELDLMLLPRLPALAELGWSSKESHSWDRFKSRLAEEGARWEAAGYRYEKRQEVPWPAP</sequence>
<reference evidence="10" key="1">
    <citation type="journal article" date="2019" name="Int. J. Syst. Evol. Microbiol.">
        <title>The Global Catalogue of Microorganisms (GCM) 10K type strain sequencing project: providing services to taxonomists for standard genome sequencing and annotation.</title>
        <authorList>
            <consortium name="The Broad Institute Genomics Platform"/>
            <consortium name="The Broad Institute Genome Sequencing Center for Infectious Disease"/>
            <person name="Wu L."/>
            <person name="Ma J."/>
        </authorList>
    </citation>
    <scope>NUCLEOTIDE SEQUENCE [LARGE SCALE GENOMIC DNA]</scope>
    <source>
        <strain evidence="10">JCM 12393</strain>
    </source>
</reference>
<organism evidence="9 10">
    <name type="scientific">Kitasatospora putterlickiae</name>
    <dbReference type="NCBI Taxonomy" id="221725"/>
    <lineage>
        <taxon>Bacteria</taxon>
        <taxon>Bacillati</taxon>
        <taxon>Actinomycetota</taxon>
        <taxon>Actinomycetes</taxon>
        <taxon>Kitasatosporales</taxon>
        <taxon>Streptomycetaceae</taxon>
        <taxon>Kitasatospora</taxon>
    </lineage>
</organism>
<dbReference type="RefSeq" id="WP_344328812.1">
    <property type="nucleotide sequence ID" value="NZ_BAAAKJ010000056.1"/>
</dbReference>
<evidence type="ECO:0000256" key="5">
    <source>
        <dbReference type="ARBA" id="ARBA00023295"/>
    </source>
</evidence>
<gene>
    <name evidence="9" type="ORF">GCM10009639_12080</name>
</gene>
<feature type="domain" description="Glycoside hydrolase family 20 catalytic" evidence="7">
    <location>
        <begin position="210"/>
        <end position="523"/>
    </location>
</feature>